<evidence type="ECO:0000313" key="3">
    <source>
        <dbReference type="Proteomes" id="UP000596660"/>
    </source>
</evidence>
<dbReference type="InterPro" id="IPR036397">
    <property type="entry name" value="RNaseH_sf"/>
</dbReference>
<dbReference type="Proteomes" id="UP000596660">
    <property type="component" value="Unplaced"/>
</dbReference>
<dbReference type="InterPro" id="IPR057670">
    <property type="entry name" value="SH3_retrovirus"/>
</dbReference>
<reference evidence="2" key="2">
    <citation type="submission" date="2021-03" db="UniProtKB">
        <authorList>
            <consortium name="EnsemblPlants"/>
        </authorList>
    </citation>
    <scope>IDENTIFICATION</scope>
</reference>
<feature type="domain" description="Retroviral polymerase SH3-like" evidence="1">
    <location>
        <begin position="134"/>
        <end position="189"/>
    </location>
</feature>
<organism evidence="2 3">
    <name type="scientific">Chenopodium quinoa</name>
    <name type="common">Quinoa</name>
    <dbReference type="NCBI Taxonomy" id="63459"/>
    <lineage>
        <taxon>Eukaryota</taxon>
        <taxon>Viridiplantae</taxon>
        <taxon>Streptophyta</taxon>
        <taxon>Embryophyta</taxon>
        <taxon>Tracheophyta</taxon>
        <taxon>Spermatophyta</taxon>
        <taxon>Magnoliopsida</taxon>
        <taxon>eudicotyledons</taxon>
        <taxon>Gunneridae</taxon>
        <taxon>Pentapetalae</taxon>
        <taxon>Caryophyllales</taxon>
        <taxon>Chenopodiaceae</taxon>
        <taxon>Chenopodioideae</taxon>
        <taxon>Atripliceae</taxon>
        <taxon>Chenopodium</taxon>
    </lineage>
</organism>
<sequence>MLKNLIKVIDEQFATSDKALASTLIMQFSSMRLTETKGVRDYIMRMRNIAAQLKDLEVTMSDSFLVHYILCTLPNQYDPFKSNTTLPPFLWIEALKTAAYILNRVPSKAVSKTPFELFKGWKPSLRHMRIWGCPSKVRIYSPQEKKLDPRTISGHFIGYSEKSKGYRFYCPSHSTRIVESRNAKFLKNDLVSGSDEFRDNFSEKDHVEVSPINLSDRMVIVHVPQVQPGVMQPVANEIPQNADNNLMDNNADEEHVGDRHIDQVPLRRSTRARRLVISDDFKVYLQEPDYNVEADNDPITFSQATNSMDSDLWMSAMKDEMNSMASNKNNKSGSKSKHIDIKFRAVKERVQERKVIIEHINTELMIADPLTKGMPVNGFNGHVQRMGLGSVM</sequence>
<dbReference type="Pfam" id="PF25597">
    <property type="entry name" value="SH3_retrovirus"/>
    <property type="match status" value="1"/>
</dbReference>
<protein>
    <recommendedName>
        <fullName evidence="1">Retroviral polymerase SH3-like domain-containing protein</fullName>
    </recommendedName>
</protein>
<proteinExistence type="predicted"/>
<dbReference type="AlphaFoldDB" id="A0A803KS92"/>
<dbReference type="InterPro" id="IPR039537">
    <property type="entry name" value="Retrotran_Ty1/copia-like"/>
</dbReference>
<keyword evidence="3" id="KW-1185">Reference proteome</keyword>
<dbReference type="Pfam" id="PF14223">
    <property type="entry name" value="Retrotran_gag_2"/>
    <property type="match status" value="1"/>
</dbReference>
<dbReference type="PANTHER" id="PTHR42648">
    <property type="entry name" value="TRANSPOSASE, PUTATIVE-RELATED"/>
    <property type="match status" value="1"/>
</dbReference>
<dbReference type="Gene3D" id="3.30.420.10">
    <property type="entry name" value="Ribonuclease H-like superfamily/Ribonuclease H"/>
    <property type="match status" value="1"/>
</dbReference>
<accession>A0A803KS92</accession>
<dbReference type="OMA" id="INTELMI"/>
<reference evidence="2" key="1">
    <citation type="journal article" date="2017" name="Nature">
        <title>The genome of Chenopodium quinoa.</title>
        <authorList>
            <person name="Jarvis D.E."/>
            <person name="Ho Y.S."/>
            <person name="Lightfoot D.J."/>
            <person name="Schmoeckel S.M."/>
            <person name="Li B."/>
            <person name="Borm T.J.A."/>
            <person name="Ohyanagi H."/>
            <person name="Mineta K."/>
            <person name="Michell C.T."/>
            <person name="Saber N."/>
            <person name="Kharbatia N.M."/>
            <person name="Rupper R.R."/>
            <person name="Sharp A.R."/>
            <person name="Dally N."/>
            <person name="Boughton B.A."/>
            <person name="Woo Y.H."/>
            <person name="Gao G."/>
            <person name="Schijlen E.G.W.M."/>
            <person name="Guo X."/>
            <person name="Momin A.A."/>
            <person name="Negrao S."/>
            <person name="Al-Babili S."/>
            <person name="Gehring C."/>
            <person name="Roessner U."/>
            <person name="Jung C."/>
            <person name="Murphy K."/>
            <person name="Arold S.T."/>
            <person name="Gojobori T."/>
            <person name="van der Linden C.G."/>
            <person name="van Loo E.N."/>
            <person name="Jellen E.N."/>
            <person name="Maughan P.J."/>
            <person name="Tester M."/>
        </authorList>
    </citation>
    <scope>NUCLEOTIDE SEQUENCE [LARGE SCALE GENOMIC DNA]</scope>
    <source>
        <strain evidence="2">cv. PI 614886</strain>
    </source>
</reference>
<dbReference type="Gramene" id="AUR62001900-RA">
    <property type="protein sequence ID" value="AUR62001900-RA:cds"/>
    <property type="gene ID" value="AUR62001900"/>
</dbReference>
<evidence type="ECO:0000313" key="2">
    <source>
        <dbReference type="EnsemblPlants" id="AUR62001900-RA:cds"/>
    </source>
</evidence>
<dbReference type="EnsemblPlants" id="AUR62001900-RA">
    <property type="protein sequence ID" value="AUR62001900-RA:cds"/>
    <property type="gene ID" value="AUR62001900"/>
</dbReference>
<evidence type="ECO:0000259" key="1">
    <source>
        <dbReference type="Pfam" id="PF25597"/>
    </source>
</evidence>
<dbReference type="PANTHER" id="PTHR42648:SF28">
    <property type="entry name" value="TRANSPOSON-ENCODED PROTEIN WITH RIBONUCLEASE H-LIKE AND RETROVIRUS ZINC FINGER-LIKE DOMAINS"/>
    <property type="match status" value="1"/>
</dbReference>
<dbReference type="GO" id="GO:0003676">
    <property type="term" value="F:nucleic acid binding"/>
    <property type="evidence" value="ECO:0007669"/>
    <property type="project" value="InterPro"/>
</dbReference>
<name>A0A803KS92_CHEQI</name>